<evidence type="ECO:0000313" key="2">
    <source>
        <dbReference type="EMBL" id="MCP2727870.1"/>
    </source>
</evidence>
<protein>
    <submittedName>
        <fullName evidence="2">PIN domain-containing protein</fullName>
    </submittedName>
</protein>
<dbReference type="EMBL" id="JAMZMM010000030">
    <property type="protein sequence ID" value="MCP2727870.1"/>
    <property type="molecule type" value="Genomic_DNA"/>
</dbReference>
<organism evidence="2 3">
    <name type="scientific">Limnofasciculus baicalensis BBK-W-15</name>
    <dbReference type="NCBI Taxonomy" id="2699891"/>
    <lineage>
        <taxon>Bacteria</taxon>
        <taxon>Bacillati</taxon>
        <taxon>Cyanobacteriota</taxon>
        <taxon>Cyanophyceae</taxon>
        <taxon>Coleofasciculales</taxon>
        <taxon>Coleofasciculaceae</taxon>
        <taxon>Limnofasciculus</taxon>
        <taxon>Limnofasciculus baicalensis</taxon>
    </lineage>
</organism>
<reference evidence="2" key="1">
    <citation type="submission" date="2022-06" db="EMBL/GenBank/DDBJ databases">
        <title>New cyanobacteria of genus Symplocastrum in benthos of Lake Baikal.</title>
        <authorList>
            <person name="Sorokovikova E."/>
            <person name="Tikhonova I."/>
            <person name="Krasnopeev A."/>
            <person name="Evseev P."/>
            <person name="Gladkikh A."/>
            <person name="Belykh O."/>
        </authorList>
    </citation>
    <scope>NUCLEOTIDE SEQUENCE</scope>
    <source>
        <strain evidence="2">BBK-W-15</strain>
    </source>
</reference>
<dbReference type="AlphaFoldDB" id="A0AAE3GNK4"/>
<feature type="domain" description="PIN" evidence="1">
    <location>
        <begin position="3"/>
        <end position="124"/>
    </location>
</feature>
<dbReference type="Proteomes" id="UP001204953">
    <property type="component" value="Unassembled WGS sequence"/>
</dbReference>
<dbReference type="Gene3D" id="3.40.50.1010">
    <property type="entry name" value="5'-nuclease"/>
    <property type="match status" value="1"/>
</dbReference>
<dbReference type="SUPFAM" id="SSF88723">
    <property type="entry name" value="PIN domain-like"/>
    <property type="match status" value="1"/>
</dbReference>
<sequence length="146" mass="16521">MNIYLDTSALNRIFDDRSQMRISLEAKAVEAILLLIETSTIDLVASAVLAYEISQNPYRERQDIAVRILQQAKAYQTLAPEIIVRGRQLESTDRIASVDALHIACEEALVTDYFITCDDRLIKRYKGAMSLLNPVEFILKITTKGE</sequence>
<dbReference type="Pfam" id="PF01850">
    <property type="entry name" value="PIN"/>
    <property type="match status" value="1"/>
</dbReference>
<name>A0AAE3GNK4_9CYAN</name>
<accession>A0AAE3GNK4</accession>
<evidence type="ECO:0000313" key="3">
    <source>
        <dbReference type="Proteomes" id="UP001204953"/>
    </source>
</evidence>
<proteinExistence type="predicted"/>
<comment type="caution">
    <text evidence="2">The sequence shown here is derived from an EMBL/GenBank/DDBJ whole genome shotgun (WGS) entry which is preliminary data.</text>
</comment>
<dbReference type="RefSeq" id="WP_254010677.1">
    <property type="nucleotide sequence ID" value="NZ_JAMZMM010000030.1"/>
</dbReference>
<evidence type="ECO:0000259" key="1">
    <source>
        <dbReference type="Pfam" id="PF01850"/>
    </source>
</evidence>
<keyword evidence="3" id="KW-1185">Reference proteome</keyword>
<dbReference type="InterPro" id="IPR029060">
    <property type="entry name" value="PIN-like_dom_sf"/>
</dbReference>
<gene>
    <name evidence="2" type="ORF">NJ959_05180</name>
</gene>
<dbReference type="InterPro" id="IPR002716">
    <property type="entry name" value="PIN_dom"/>
</dbReference>